<dbReference type="InterPro" id="IPR052160">
    <property type="entry name" value="Gypsy_RT_Integrase-like"/>
</dbReference>
<accession>A0AAW2TNZ5</accession>
<dbReference type="GO" id="GO:0003676">
    <property type="term" value="F:nucleic acid binding"/>
    <property type="evidence" value="ECO:0007669"/>
    <property type="project" value="InterPro"/>
</dbReference>
<sequence>MEFTKKCESCQKYATLIHSPMTPMEPIKIACPFNQWGTDILGPFPPAPAQKKLIVVAVGYFFKWMKAKALAKISEKEVRNTENTDLGQWDAIPRQKDCRVVQGIEDPIQFYSCR</sequence>
<dbReference type="Gene3D" id="3.30.420.10">
    <property type="entry name" value="Ribonuclease H-like superfamily/Ribonuclease H"/>
    <property type="match status" value="1"/>
</dbReference>
<reference evidence="1" key="1">
    <citation type="submission" date="2020-06" db="EMBL/GenBank/DDBJ databases">
        <authorList>
            <person name="Li T."/>
            <person name="Hu X."/>
            <person name="Zhang T."/>
            <person name="Song X."/>
            <person name="Zhang H."/>
            <person name="Dai N."/>
            <person name="Sheng W."/>
            <person name="Hou X."/>
            <person name="Wei L."/>
        </authorList>
    </citation>
    <scope>NUCLEOTIDE SEQUENCE</scope>
    <source>
        <strain evidence="1">KEN1</strain>
        <tissue evidence="1">Leaf</tissue>
    </source>
</reference>
<gene>
    <name evidence="1" type="ORF">Slati_3977200</name>
</gene>
<organism evidence="1">
    <name type="scientific">Sesamum latifolium</name>
    <dbReference type="NCBI Taxonomy" id="2727402"/>
    <lineage>
        <taxon>Eukaryota</taxon>
        <taxon>Viridiplantae</taxon>
        <taxon>Streptophyta</taxon>
        <taxon>Embryophyta</taxon>
        <taxon>Tracheophyta</taxon>
        <taxon>Spermatophyta</taxon>
        <taxon>Magnoliopsida</taxon>
        <taxon>eudicotyledons</taxon>
        <taxon>Gunneridae</taxon>
        <taxon>Pentapetalae</taxon>
        <taxon>asterids</taxon>
        <taxon>lamiids</taxon>
        <taxon>Lamiales</taxon>
        <taxon>Pedaliaceae</taxon>
        <taxon>Sesamum</taxon>
    </lineage>
</organism>
<proteinExistence type="predicted"/>
<name>A0AAW2TNZ5_9LAMI</name>
<protein>
    <submittedName>
        <fullName evidence="1">Uncharacterized protein</fullName>
    </submittedName>
</protein>
<evidence type="ECO:0000313" key="1">
    <source>
        <dbReference type="EMBL" id="KAL0406633.1"/>
    </source>
</evidence>
<dbReference type="EMBL" id="JACGWN010000014">
    <property type="protein sequence ID" value="KAL0406633.1"/>
    <property type="molecule type" value="Genomic_DNA"/>
</dbReference>
<dbReference type="InterPro" id="IPR036397">
    <property type="entry name" value="RNaseH_sf"/>
</dbReference>
<dbReference type="AlphaFoldDB" id="A0AAW2TNZ5"/>
<comment type="caution">
    <text evidence="1">The sequence shown here is derived from an EMBL/GenBank/DDBJ whole genome shotgun (WGS) entry which is preliminary data.</text>
</comment>
<reference evidence="1" key="2">
    <citation type="journal article" date="2024" name="Plant">
        <title>Genomic evolution and insights into agronomic trait innovations of Sesamum species.</title>
        <authorList>
            <person name="Miao H."/>
            <person name="Wang L."/>
            <person name="Qu L."/>
            <person name="Liu H."/>
            <person name="Sun Y."/>
            <person name="Le M."/>
            <person name="Wang Q."/>
            <person name="Wei S."/>
            <person name="Zheng Y."/>
            <person name="Lin W."/>
            <person name="Duan Y."/>
            <person name="Cao H."/>
            <person name="Xiong S."/>
            <person name="Wang X."/>
            <person name="Wei L."/>
            <person name="Li C."/>
            <person name="Ma Q."/>
            <person name="Ju M."/>
            <person name="Zhao R."/>
            <person name="Li G."/>
            <person name="Mu C."/>
            <person name="Tian Q."/>
            <person name="Mei H."/>
            <person name="Zhang T."/>
            <person name="Gao T."/>
            <person name="Zhang H."/>
        </authorList>
    </citation>
    <scope>NUCLEOTIDE SEQUENCE</scope>
    <source>
        <strain evidence="1">KEN1</strain>
    </source>
</reference>
<dbReference type="PANTHER" id="PTHR47266">
    <property type="entry name" value="ENDONUCLEASE-RELATED"/>
    <property type="match status" value="1"/>
</dbReference>